<evidence type="ECO:0000256" key="2">
    <source>
        <dbReference type="SAM" id="MobiDB-lite"/>
    </source>
</evidence>
<protein>
    <recommendedName>
        <fullName evidence="1">Serine/threonine-protein phosphatase</fullName>
        <ecNumber evidence="1">3.1.3.16</ecNumber>
    </recommendedName>
</protein>
<comment type="caution">
    <text evidence="4">The sequence shown here is derived from an EMBL/GenBank/DDBJ whole genome shotgun (WGS) entry which is preliminary data.</text>
</comment>
<keyword evidence="1" id="KW-0378">Hydrolase</keyword>
<feature type="non-terminal residue" evidence="4">
    <location>
        <position position="286"/>
    </location>
</feature>
<dbReference type="PANTHER" id="PTHR11668:SF491">
    <property type="entry name" value="SERINE_THREONINE-PROTEIN PHOSPHATASE"/>
    <property type="match status" value="1"/>
</dbReference>
<comment type="similarity">
    <text evidence="1">Belongs to the PPP phosphatase family.</text>
</comment>
<dbReference type="InterPro" id="IPR050341">
    <property type="entry name" value="PP1_catalytic_subunit"/>
</dbReference>
<dbReference type="GO" id="GO:0004722">
    <property type="term" value="F:protein serine/threonine phosphatase activity"/>
    <property type="evidence" value="ECO:0007669"/>
    <property type="project" value="UniProtKB-EC"/>
</dbReference>
<dbReference type="SMART" id="SM00156">
    <property type="entry name" value="PP2Ac"/>
    <property type="match status" value="1"/>
</dbReference>
<dbReference type="SUPFAM" id="SSF56300">
    <property type="entry name" value="Metallo-dependent phosphatases"/>
    <property type="match status" value="1"/>
</dbReference>
<dbReference type="Pfam" id="PF00149">
    <property type="entry name" value="Metallophos"/>
    <property type="match status" value="1"/>
</dbReference>
<evidence type="ECO:0000256" key="1">
    <source>
        <dbReference type="RuleBase" id="RU004273"/>
    </source>
</evidence>
<organism evidence="4 5">
    <name type="scientific">Pristionchus mayeri</name>
    <dbReference type="NCBI Taxonomy" id="1317129"/>
    <lineage>
        <taxon>Eukaryota</taxon>
        <taxon>Metazoa</taxon>
        <taxon>Ecdysozoa</taxon>
        <taxon>Nematoda</taxon>
        <taxon>Chromadorea</taxon>
        <taxon>Rhabditida</taxon>
        <taxon>Rhabditina</taxon>
        <taxon>Diplogasteromorpha</taxon>
        <taxon>Diplogasteroidea</taxon>
        <taxon>Neodiplogasteridae</taxon>
        <taxon>Pristionchus</taxon>
    </lineage>
</organism>
<feature type="domain" description="Serine/threonine specific protein phosphatases" evidence="3">
    <location>
        <begin position="227"/>
        <end position="232"/>
    </location>
</feature>
<dbReference type="GO" id="GO:0005634">
    <property type="term" value="C:nucleus"/>
    <property type="evidence" value="ECO:0007669"/>
    <property type="project" value="TreeGrafter"/>
</dbReference>
<evidence type="ECO:0000313" key="4">
    <source>
        <dbReference type="EMBL" id="GMR33932.1"/>
    </source>
</evidence>
<keyword evidence="5" id="KW-1185">Reference proteome</keyword>
<feature type="region of interest" description="Disordered" evidence="2">
    <location>
        <begin position="1"/>
        <end position="23"/>
    </location>
</feature>
<dbReference type="InterPro" id="IPR004843">
    <property type="entry name" value="Calcineurin-like_PHP"/>
</dbReference>
<dbReference type="EMBL" id="BTRK01000001">
    <property type="protein sequence ID" value="GMR33932.1"/>
    <property type="molecule type" value="Genomic_DNA"/>
</dbReference>
<name>A0AAN5C8L3_9BILA</name>
<dbReference type="AlphaFoldDB" id="A0AAN5C8L3"/>
<gene>
    <name evidence="4" type="ORF">PMAYCL1PPCAC_04127</name>
</gene>
<dbReference type="EC" id="3.1.3.16" evidence="1"/>
<dbReference type="PANTHER" id="PTHR11668">
    <property type="entry name" value="SERINE/THREONINE PROTEIN PHOSPHATASE"/>
    <property type="match status" value="1"/>
</dbReference>
<dbReference type="PROSITE" id="PS00125">
    <property type="entry name" value="SER_THR_PHOSPHATASE"/>
    <property type="match status" value="1"/>
</dbReference>
<feature type="non-terminal residue" evidence="4">
    <location>
        <position position="1"/>
    </location>
</feature>
<reference evidence="5" key="1">
    <citation type="submission" date="2022-10" db="EMBL/GenBank/DDBJ databases">
        <title>Genome assembly of Pristionchus species.</title>
        <authorList>
            <person name="Yoshida K."/>
            <person name="Sommer R.J."/>
        </authorList>
    </citation>
    <scope>NUCLEOTIDE SEQUENCE [LARGE SCALE GENOMIC DNA]</scope>
    <source>
        <strain evidence="5">RS5460</strain>
    </source>
</reference>
<dbReference type="InterPro" id="IPR029052">
    <property type="entry name" value="Metallo-depent_PP-like"/>
</dbReference>
<dbReference type="Proteomes" id="UP001328107">
    <property type="component" value="Unassembled WGS sequence"/>
</dbReference>
<dbReference type="GO" id="GO:0005737">
    <property type="term" value="C:cytoplasm"/>
    <property type="evidence" value="ECO:0007669"/>
    <property type="project" value="TreeGrafter"/>
</dbReference>
<comment type="catalytic activity">
    <reaction evidence="1">
        <text>O-phospho-L-threonyl-[protein] + H2O = L-threonyl-[protein] + phosphate</text>
        <dbReference type="Rhea" id="RHEA:47004"/>
        <dbReference type="Rhea" id="RHEA-COMP:11060"/>
        <dbReference type="Rhea" id="RHEA-COMP:11605"/>
        <dbReference type="ChEBI" id="CHEBI:15377"/>
        <dbReference type="ChEBI" id="CHEBI:30013"/>
        <dbReference type="ChEBI" id="CHEBI:43474"/>
        <dbReference type="ChEBI" id="CHEBI:61977"/>
        <dbReference type="EC" id="3.1.3.16"/>
    </reaction>
</comment>
<dbReference type="PRINTS" id="PR00114">
    <property type="entry name" value="STPHPHTASE"/>
</dbReference>
<sequence>DDKGKSDPPTSEPPQPPQHDDDKILYLKNKIIYDKQVEKVKDEKDGILDWMKGKIRKEEALKMDQKDRKIAPEPEKDDGFIGKFVESFNKEYNVTRITARPFNEAEQAKLRSLLQTLLSEKTLNGKRVRLPAADIIDVFHKATTVFETEPVFLEDVPAGITVVGDIHGQLHDLARVLESNAVDGKPGYECGKFLFLGDFVDRGKQIFECVLTLFILKILYPYRFYILRGNHEAMETMMHYGTAKEIRNRYGRVSHRLGPRSDEKKRSNESLRSIRFHFIVISILQL</sequence>
<dbReference type="InterPro" id="IPR006186">
    <property type="entry name" value="Ser/Thr-sp_prot-phosphatase"/>
</dbReference>
<accession>A0AAN5C8L3</accession>
<evidence type="ECO:0000259" key="3">
    <source>
        <dbReference type="PROSITE" id="PS00125"/>
    </source>
</evidence>
<dbReference type="Gene3D" id="3.60.21.10">
    <property type="match status" value="1"/>
</dbReference>
<evidence type="ECO:0000313" key="5">
    <source>
        <dbReference type="Proteomes" id="UP001328107"/>
    </source>
</evidence>
<proteinExistence type="inferred from homology"/>